<dbReference type="InterPro" id="IPR026000">
    <property type="entry name" value="Apc5_dom"/>
</dbReference>
<evidence type="ECO:0000256" key="5">
    <source>
        <dbReference type="ARBA" id="ARBA00022786"/>
    </source>
</evidence>
<gene>
    <name evidence="8" type="ORF">D9758_002314</name>
</gene>
<dbReference type="Proteomes" id="UP000559256">
    <property type="component" value="Unassembled WGS sequence"/>
</dbReference>
<keyword evidence="6" id="KW-0131">Cell cycle</keyword>
<keyword evidence="9" id="KW-1185">Reference proteome</keyword>
<sequence length="706" mass="81500">MSNEKDKDQGPAGPPSLDYLIRPHHIALLAIFLIVFKDFDSKQYHPCFMLQLYRMLLDEVAESKTTHHNTAADLKKRVQALPVDEDDSDAKLVLKMFSEFNLVTTEELISFFSSTSFLAGEILRLNMSEDVPMLFPEKNDEDVTVFARRSIFGYFCRKTFLGYSKLSFNGIIKLHEDFNLWWNGIEPRAGYKRVPKDDMNNANLQILRTKGDRLEWAQADRYETFLKAQAVGDDTVAKEALRAAFEQRFHEHHDSGVRQYALLNLLRMHYVNNEFEAARQILNEAVDTSRIYLDKVSLQQCISLLHRFPTKYGRDDDKRPPLNELQPDLNPLDILYDVKKLMEESHEQPMSLSFMKITEAIGAFDYWFDHKLETTTEADQFAQHAVQSIAWSIVGSEDLARIESEIVIVFTEAEGADNNRLTACLNQAYRRARNGYYEDAIAMLLQPSVWKGISVADYGFWAQEIWHILALRASRRGQDRLYRTYLLPRRPPGDFNPRLYSHREVPTPEAKKSIADKLYEVLQMRECDQSIIAIEPLLSALWHSEFLLRINYYRTGILFLADVGLHFGFTQRSRKMVEDIMPQLVTGNDIEQRALAAFILARCIIMAEGLEASALQLAANWLLMAEKDFLVLQMYRAAVDVQYLLSIVYDNMGAESERDEAAKRHLATQKQFRILEEVYVDEDTKAVLEMVSRIGMALNSRKYEGL</sequence>
<keyword evidence="4" id="KW-0498">Mitosis</keyword>
<comment type="caution">
    <text evidence="8">The sequence shown here is derived from an EMBL/GenBank/DDBJ whole genome shotgun (WGS) entry which is preliminary data.</text>
</comment>
<dbReference type="EMBL" id="JAACJM010000015">
    <property type="protein sequence ID" value="KAF5368466.1"/>
    <property type="molecule type" value="Genomic_DNA"/>
</dbReference>
<comment type="similarity">
    <text evidence="1">Belongs to the APC5 family.</text>
</comment>
<dbReference type="AlphaFoldDB" id="A0A8H5LT53"/>
<dbReference type="GO" id="GO:0051301">
    <property type="term" value="P:cell division"/>
    <property type="evidence" value="ECO:0007669"/>
    <property type="project" value="UniProtKB-KW"/>
</dbReference>
<name>A0A8H5LT53_9AGAR</name>
<keyword evidence="5" id="KW-0833">Ubl conjugation pathway</keyword>
<dbReference type="PANTHER" id="PTHR12830">
    <property type="entry name" value="ANAPHASE-PROMOTING COMPLEX SUBUNIT 5"/>
    <property type="match status" value="1"/>
</dbReference>
<evidence type="ECO:0000313" key="8">
    <source>
        <dbReference type="EMBL" id="KAF5368466.1"/>
    </source>
</evidence>
<keyword evidence="3" id="KW-0132">Cell division</keyword>
<evidence type="ECO:0000256" key="1">
    <source>
        <dbReference type="ARBA" id="ARBA00007450"/>
    </source>
</evidence>
<dbReference type="InterPro" id="IPR037679">
    <property type="entry name" value="Apc5"/>
</dbReference>
<dbReference type="OrthoDB" id="2504561at2759"/>
<evidence type="ECO:0000259" key="7">
    <source>
        <dbReference type="Pfam" id="PF12862"/>
    </source>
</evidence>
<protein>
    <recommendedName>
        <fullName evidence="2">Anaphase-promoting complex subunit 5</fullName>
    </recommendedName>
</protein>
<dbReference type="Pfam" id="PF12862">
    <property type="entry name" value="ANAPC5"/>
    <property type="match status" value="1"/>
</dbReference>
<evidence type="ECO:0000256" key="4">
    <source>
        <dbReference type="ARBA" id="ARBA00022776"/>
    </source>
</evidence>
<evidence type="ECO:0000256" key="2">
    <source>
        <dbReference type="ARBA" id="ARBA00016066"/>
    </source>
</evidence>
<evidence type="ECO:0000313" key="9">
    <source>
        <dbReference type="Proteomes" id="UP000559256"/>
    </source>
</evidence>
<dbReference type="PANTHER" id="PTHR12830:SF9">
    <property type="entry name" value="ANAPHASE-PROMOTING COMPLEX SUBUNIT 5"/>
    <property type="match status" value="1"/>
</dbReference>
<dbReference type="GO" id="GO:0031145">
    <property type="term" value="P:anaphase-promoting complex-dependent catabolic process"/>
    <property type="evidence" value="ECO:0007669"/>
    <property type="project" value="TreeGrafter"/>
</dbReference>
<proteinExistence type="inferred from homology"/>
<evidence type="ECO:0000256" key="3">
    <source>
        <dbReference type="ARBA" id="ARBA00022618"/>
    </source>
</evidence>
<accession>A0A8H5LT53</accession>
<evidence type="ECO:0000256" key="6">
    <source>
        <dbReference type="ARBA" id="ARBA00023306"/>
    </source>
</evidence>
<dbReference type="GO" id="GO:0005680">
    <property type="term" value="C:anaphase-promoting complex"/>
    <property type="evidence" value="ECO:0007669"/>
    <property type="project" value="InterPro"/>
</dbReference>
<feature type="domain" description="Anaphase-promoting complex subunit 5" evidence="7">
    <location>
        <begin position="225"/>
        <end position="310"/>
    </location>
</feature>
<organism evidence="8 9">
    <name type="scientific">Tetrapyrgos nigripes</name>
    <dbReference type="NCBI Taxonomy" id="182062"/>
    <lineage>
        <taxon>Eukaryota</taxon>
        <taxon>Fungi</taxon>
        <taxon>Dikarya</taxon>
        <taxon>Basidiomycota</taxon>
        <taxon>Agaricomycotina</taxon>
        <taxon>Agaricomycetes</taxon>
        <taxon>Agaricomycetidae</taxon>
        <taxon>Agaricales</taxon>
        <taxon>Marasmiineae</taxon>
        <taxon>Marasmiaceae</taxon>
        <taxon>Tetrapyrgos</taxon>
    </lineage>
</organism>
<reference evidence="8 9" key="1">
    <citation type="journal article" date="2020" name="ISME J.">
        <title>Uncovering the hidden diversity of litter-decomposition mechanisms in mushroom-forming fungi.</title>
        <authorList>
            <person name="Floudas D."/>
            <person name="Bentzer J."/>
            <person name="Ahren D."/>
            <person name="Johansson T."/>
            <person name="Persson P."/>
            <person name="Tunlid A."/>
        </authorList>
    </citation>
    <scope>NUCLEOTIDE SEQUENCE [LARGE SCALE GENOMIC DNA]</scope>
    <source>
        <strain evidence="8 9">CBS 291.85</strain>
    </source>
</reference>
<dbReference type="GO" id="GO:0070979">
    <property type="term" value="P:protein K11-linked ubiquitination"/>
    <property type="evidence" value="ECO:0007669"/>
    <property type="project" value="TreeGrafter"/>
</dbReference>
<dbReference type="GO" id="GO:0045842">
    <property type="term" value="P:positive regulation of mitotic metaphase/anaphase transition"/>
    <property type="evidence" value="ECO:0007669"/>
    <property type="project" value="TreeGrafter"/>
</dbReference>